<feature type="domain" description="UspA" evidence="4">
    <location>
        <begin position="16"/>
        <end position="140"/>
    </location>
</feature>
<keyword evidence="2" id="KW-0547">Nucleotide-binding</keyword>
<keyword evidence="6" id="KW-1185">Reference proteome</keyword>
<evidence type="ECO:0000259" key="4">
    <source>
        <dbReference type="Pfam" id="PF00582"/>
    </source>
</evidence>
<dbReference type="CDD" id="cd00293">
    <property type="entry name" value="USP-like"/>
    <property type="match status" value="2"/>
</dbReference>
<dbReference type="RefSeq" id="WP_050364153.1">
    <property type="nucleotide sequence ID" value="NZ_CP134822.1"/>
</dbReference>
<name>A0A3M8FAC3_9ACTN</name>
<dbReference type="SUPFAM" id="SSF52402">
    <property type="entry name" value="Adenine nucleotide alpha hydrolases-like"/>
    <property type="match status" value="2"/>
</dbReference>
<dbReference type="OrthoDB" id="5244367at2"/>
<accession>A0A3M8FAC3</accession>
<dbReference type="GO" id="GO:0005524">
    <property type="term" value="F:ATP binding"/>
    <property type="evidence" value="ECO:0007669"/>
    <property type="project" value="UniProtKB-KW"/>
</dbReference>
<evidence type="ECO:0000313" key="6">
    <source>
        <dbReference type="Proteomes" id="UP000028058"/>
    </source>
</evidence>
<dbReference type="EMBL" id="JNAD02000007">
    <property type="protein sequence ID" value="RKM94798.1"/>
    <property type="molecule type" value="Genomic_DNA"/>
</dbReference>
<dbReference type="InterPro" id="IPR014729">
    <property type="entry name" value="Rossmann-like_a/b/a_fold"/>
</dbReference>
<dbReference type="InterPro" id="IPR006016">
    <property type="entry name" value="UspA"/>
</dbReference>
<protein>
    <submittedName>
        <fullName evidence="5">Universal stress protein</fullName>
    </submittedName>
</protein>
<gene>
    <name evidence="5" type="ORF">SFRA_016110</name>
</gene>
<proteinExistence type="inferred from homology"/>
<organism evidence="5 6">
    <name type="scientific">Streptomyces xinghaiensis</name>
    <dbReference type="NCBI Taxonomy" id="1038928"/>
    <lineage>
        <taxon>Bacteria</taxon>
        <taxon>Bacillati</taxon>
        <taxon>Actinomycetota</taxon>
        <taxon>Actinomycetes</taxon>
        <taxon>Kitasatosporales</taxon>
        <taxon>Streptomycetaceae</taxon>
        <taxon>Streptomyces</taxon>
    </lineage>
</organism>
<dbReference type="PANTHER" id="PTHR46268:SF27">
    <property type="entry name" value="UNIVERSAL STRESS PROTEIN RV2623"/>
    <property type="match status" value="1"/>
</dbReference>
<sequence length="293" mass="29954">MSDPAGATRVRPGPPRHVLVATDLSAHAERAVGRAAALAAEHGAALTAVHVTDPDLDPGLLAHAGERLRAQLGRCAGAVEAHAVVRSGRTAAELLEEAGERGADLLVAGAHGGHRRAEGLLGGTPQDLVRASDVPVLVVRIPSDVPYGRVLLAVDTSESSFVTAGAGIALTPGAEHLLAHAITVPGEHLLLMRGMGEHELQQLRGTAAERSRPEIERRAAGLVPQPAQVLVTPGRAEDAVPELADRYGAGLVVVGTGARHGRLGRALLGGVARHVTQEAVCDVLVVPAGAEGP</sequence>
<keyword evidence="3" id="KW-0067">ATP-binding</keyword>
<dbReference type="Pfam" id="PF00582">
    <property type="entry name" value="Usp"/>
    <property type="match status" value="2"/>
</dbReference>
<dbReference type="PANTHER" id="PTHR46268">
    <property type="entry name" value="STRESS RESPONSE PROTEIN NHAX"/>
    <property type="match status" value="1"/>
</dbReference>
<reference evidence="5 6" key="1">
    <citation type="journal article" date="2014" name="Genome Announc.">
        <title>Draft Genome Sequence of Streptomyces fradiae ATCC 19609, a Strain Highly Sensitive to Antibiotics.</title>
        <authorList>
            <person name="Bekker O.B."/>
            <person name="Klimina K.M."/>
            <person name="Vatlin A.A."/>
            <person name="Zakharevich N.V."/>
            <person name="Kasianov A.S."/>
            <person name="Danilenko V.N."/>
        </authorList>
    </citation>
    <scope>NUCLEOTIDE SEQUENCE [LARGE SCALE GENOMIC DNA]</scope>
    <source>
        <strain evidence="5 6">ATCC 19609</strain>
    </source>
</reference>
<evidence type="ECO:0000256" key="2">
    <source>
        <dbReference type="ARBA" id="ARBA00022741"/>
    </source>
</evidence>
<dbReference type="Proteomes" id="UP000028058">
    <property type="component" value="Unassembled WGS sequence"/>
</dbReference>
<comment type="caution">
    <text evidence="5">The sequence shown here is derived from an EMBL/GenBank/DDBJ whole genome shotgun (WGS) entry which is preliminary data.</text>
</comment>
<evidence type="ECO:0000313" key="5">
    <source>
        <dbReference type="EMBL" id="RKM94798.1"/>
    </source>
</evidence>
<dbReference type="PRINTS" id="PR01438">
    <property type="entry name" value="UNVRSLSTRESS"/>
</dbReference>
<evidence type="ECO:0000256" key="1">
    <source>
        <dbReference type="ARBA" id="ARBA00008791"/>
    </source>
</evidence>
<evidence type="ECO:0000256" key="3">
    <source>
        <dbReference type="ARBA" id="ARBA00022840"/>
    </source>
</evidence>
<feature type="domain" description="UspA" evidence="4">
    <location>
        <begin position="147"/>
        <end position="287"/>
    </location>
</feature>
<comment type="similarity">
    <text evidence="1">Belongs to the universal stress protein A family.</text>
</comment>
<dbReference type="AlphaFoldDB" id="A0A3M8FAC3"/>
<dbReference type="Gene3D" id="3.40.50.620">
    <property type="entry name" value="HUPs"/>
    <property type="match status" value="2"/>
</dbReference>
<dbReference type="InterPro" id="IPR006015">
    <property type="entry name" value="Universal_stress_UspA"/>
</dbReference>